<keyword evidence="2" id="KW-1185">Reference proteome</keyword>
<sequence>MKRTRACMNLKNYELAETATLHRLNDHTSRKREKITLDAHEFVTQLSEDNGDRNTSDTLNLVHENECIQQVHNSLCTIDKKTPTYRNTTRKCTQTFKTREYQKLGPHLRIFRPGFTIDRVGLQMKSCGVPAVPSELSSFIYLSLESGN</sequence>
<comment type="caution">
    <text evidence="1">The sequence shown here is derived from an EMBL/GenBank/DDBJ whole genome shotgun (WGS) entry which is preliminary data.</text>
</comment>
<proteinExistence type="predicted"/>
<name>A0A024GEH4_9STRA</name>
<protein>
    <submittedName>
        <fullName evidence="1">Uncharacterized protein</fullName>
    </submittedName>
</protein>
<organism evidence="1 2">
    <name type="scientific">Albugo candida</name>
    <dbReference type="NCBI Taxonomy" id="65357"/>
    <lineage>
        <taxon>Eukaryota</taxon>
        <taxon>Sar</taxon>
        <taxon>Stramenopiles</taxon>
        <taxon>Oomycota</taxon>
        <taxon>Peronosporomycetes</taxon>
        <taxon>Albuginales</taxon>
        <taxon>Albuginaceae</taxon>
        <taxon>Albugo</taxon>
    </lineage>
</organism>
<dbReference type="Proteomes" id="UP000053237">
    <property type="component" value="Unassembled WGS sequence"/>
</dbReference>
<evidence type="ECO:0000313" key="1">
    <source>
        <dbReference type="EMBL" id="CCI44741.1"/>
    </source>
</evidence>
<dbReference type="InParanoid" id="A0A024GEH4"/>
<evidence type="ECO:0000313" key="2">
    <source>
        <dbReference type="Proteomes" id="UP000053237"/>
    </source>
</evidence>
<gene>
    <name evidence="1" type="ORF">BN9_055650</name>
</gene>
<reference evidence="1 2" key="1">
    <citation type="submission" date="2012-05" db="EMBL/GenBank/DDBJ databases">
        <title>Recombination and specialization in a pathogen metapopulation.</title>
        <authorList>
            <person name="Gardiner A."/>
            <person name="Kemen E."/>
            <person name="Schultz-Larsen T."/>
            <person name="MacLean D."/>
            <person name="Van Oosterhout C."/>
            <person name="Jones J.D.G."/>
        </authorList>
    </citation>
    <scope>NUCLEOTIDE SEQUENCE [LARGE SCALE GENOMIC DNA]</scope>
    <source>
        <strain evidence="1 2">Ac Nc2</strain>
    </source>
</reference>
<dbReference type="AlphaFoldDB" id="A0A024GEH4"/>
<accession>A0A024GEH4</accession>
<dbReference type="EMBL" id="CAIX01000078">
    <property type="protein sequence ID" value="CCI44741.1"/>
    <property type="molecule type" value="Genomic_DNA"/>
</dbReference>